<gene>
    <name evidence="4" type="ORF">FHX42_004832</name>
</gene>
<dbReference type="Proteomes" id="UP000569329">
    <property type="component" value="Unassembled WGS sequence"/>
</dbReference>
<dbReference type="InterPro" id="IPR036629">
    <property type="entry name" value="YjbJ_sf"/>
</dbReference>
<dbReference type="AlphaFoldDB" id="A0A839E4C1"/>
<evidence type="ECO:0000256" key="2">
    <source>
        <dbReference type="SAM" id="MobiDB-lite"/>
    </source>
</evidence>
<dbReference type="Pfam" id="PF05532">
    <property type="entry name" value="CsbD"/>
    <property type="match status" value="1"/>
</dbReference>
<sequence length="77" mass="8267">MSVFDKVKQQAQQLTGKAKEAAGQASGNEDLRDAGKRDRLAGETKEQAHDVKDKAAGAAEDAKDKLRGREGQDGDNR</sequence>
<evidence type="ECO:0000313" key="5">
    <source>
        <dbReference type="Proteomes" id="UP000569329"/>
    </source>
</evidence>
<evidence type="ECO:0000259" key="3">
    <source>
        <dbReference type="Pfam" id="PF05532"/>
    </source>
</evidence>
<comment type="similarity">
    <text evidence="1">Belongs to the UPF0337 (CsbD) family.</text>
</comment>
<name>A0A839E4C1_9PSEU</name>
<protein>
    <submittedName>
        <fullName evidence="4">Uncharacterized protein YjbJ (UPF0337 family)</fullName>
    </submittedName>
</protein>
<feature type="region of interest" description="Disordered" evidence="2">
    <location>
        <begin position="1"/>
        <end position="77"/>
    </location>
</feature>
<comment type="caution">
    <text evidence="4">The sequence shown here is derived from an EMBL/GenBank/DDBJ whole genome shotgun (WGS) entry which is preliminary data.</text>
</comment>
<feature type="compositionally biased region" description="Basic and acidic residues" evidence="2">
    <location>
        <begin position="29"/>
        <end position="77"/>
    </location>
</feature>
<accession>A0A839E4C1</accession>
<organism evidence="4 5">
    <name type="scientific">Halosaccharopolyspora lacisalsi</name>
    <dbReference type="NCBI Taxonomy" id="1000566"/>
    <lineage>
        <taxon>Bacteria</taxon>
        <taxon>Bacillati</taxon>
        <taxon>Actinomycetota</taxon>
        <taxon>Actinomycetes</taxon>
        <taxon>Pseudonocardiales</taxon>
        <taxon>Pseudonocardiaceae</taxon>
        <taxon>Halosaccharopolyspora</taxon>
    </lineage>
</organism>
<proteinExistence type="inferred from homology"/>
<keyword evidence="5" id="KW-1185">Reference proteome</keyword>
<dbReference type="EMBL" id="JACGWZ010000008">
    <property type="protein sequence ID" value="MBA8827436.1"/>
    <property type="molecule type" value="Genomic_DNA"/>
</dbReference>
<evidence type="ECO:0000313" key="4">
    <source>
        <dbReference type="EMBL" id="MBA8827436.1"/>
    </source>
</evidence>
<feature type="domain" description="CsbD-like" evidence="3">
    <location>
        <begin position="5"/>
        <end position="55"/>
    </location>
</feature>
<dbReference type="RefSeq" id="WP_182546621.1">
    <property type="nucleotide sequence ID" value="NZ_JACGWZ010000008.1"/>
</dbReference>
<dbReference type="InterPro" id="IPR008462">
    <property type="entry name" value="CsbD"/>
</dbReference>
<evidence type="ECO:0000256" key="1">
    <source>
        <dbReference type="ARBA" id="ARBA00009129"/>
    </source>
</evidence>
<dbReference type="Gene3D" id="1.10.1470.10">
    <property type="entry name" value="YjbJ"/>
    <property type="match status" value="1"/>
</dbReference>
<dbReference type="SUPFAM" id="SSF69047">
    <property type="entry name" value="Hypothetical protein YjbJ"/>
    <property type="match status" value="1"/>
</dbReference>
<reference evidence="4 5" key="1">
    <citation type="submission" date="2020-07" db="EMBL/GenBank/DDBJ databases">
        <title>Sequencing the genomes of 1000 actinobacteria strains.</title>
        <authorList>
            <person name="Klenk H.-P."/>
        </authorList>
    </citation>
    <scope>NUCLEOTIDE SEQUENCE [LARGE SCALE GENOMIC DNA]</scope>
    <source>
        <strain evidence="4 5">DSM 45975</strain>
    </source>
</reference>